<dbReference type="AlphaFoldDB" id="A0A3D9R2U9"/>
<keyword evidence="3" id="KW-1185">Reference proteome</keyword>
<dbReference type="EMBL" id="QTTN01000032">
    <property type="protein sequence ID" value="REE69635.1"/>
    <property type="molecule type" value="Genomic_DNA"/>
</dbReference>
<proteinExistence type="predicted"/>
<sequence length="123" mass="13521">MNGIDSIIIPFLVVSADSDPAEYPELVEELRSHQENIVRQIASLQQVVNFIDMKLDEGEYRRDCSDEHQDGVSEKRPISPVEMSYFSVSAKAGKSPASVSITSTSETDSTVTSLGYAAAEHNR</sequence>
<protein>
    <submittedName>
        <fullName evidence="2">Uncharacterized protein</fullName>
    </submittedName>
</protein>
<feature type="compositionally biased region" description="Low complexity" evidence="1">
    <location>
        <begin position="98"/>
        <end position="113"/>
    </location>
</feature>
<evidence type="ECO:0000313" key="2">
    <source>
        <dbReference type="EMBL" id="REE69635.1"/>
    </source>
</evidence>
<name>A0A3D9R2U9_9BACL</name>
<evidence type="ECO:0000313" key="3">
    <source>
        <dbReference type="Proteomes" id="UP000256304"/>
    </source>
</evidence>
<evidence type="ECO:0000256" key="1">
    <source>
        <dbReference type="SAM" id="MobiDB-lite"/>
    </source>
</evidence>
<gene>
    <name evidence="2" type="ORF">A8990_13232</name>
</gene>
<feature type="region of interest" description="Disordered" evidence="1">
    <location>
        <begin position="92"/>
        <end position="123"/>
    </location>
</feature>
<reference evidence="2 3" key="1">
    <citation type="submission" date="2018-08" db="EMBL/GenBank/DDBJ databases">
        <title>Genomic Encyclopedia of Type Strains, Phase III (KMG-III): the genomes of soil and plant-associated and newly described type strains.</title>
        <authorList>
            <person name="Whitman W."/>
        </authorList>
    </citation>
    <scope>NUCLEOTIDE SEQUENCE [LARGE SCALE GENOMIC DNA]</scope>
    <source>
        <strain evidence="2 3">CGMCC 1.10966</strain>
    </source>
</reference>
<organism evidence="2 3">
    <name type="scientific">Paenibacillus taihuensis</name>
    <dbReference type="NCBI Taxonomy" id="1156355"/>
    <lineage>
        <taxon>Bacteria</taxon>
        <taxon>Bacillati</taxon>
        <taxon>Bacillota</taxon>
        <taxon>Bacilli</taxon>
        <taxon>Bacillales</taxon>
        <taxon>Paenibacillaceae</taxon>
        <taxon>Paenibacillus</taxon>
    </lineage>
</organism>
<accession>A0A3D9R2U9</accession>
<dbReference type="Proteomes" id="UP000256304">
    <property type="component" value="Unassembled WGS sequence"/>
</dbReference>
<comment type="caution">
    <text evidence="2">The sequence shown here is derived from an EMBL/GenBank/DDBJ whole genome shotgun (WGS) entry which is preliminary data.</text>
</comment>